<dbReference type="GO" id="GO:0005576">
    <property type="term" value="C:extracellular region"/>
    <property type="evidence" value="ECO:0007669"/>
    <property type="project" value="UniProtKB-ARBA"/>
</dbReference>
<evidence type="ECO:0000256" key="1">
    <source>
        <dbReference type="ARBA" id="ARBA00022859"/>
    </source>
</evidence>
<keyword evidence="6" id="KW-1185">Reference proteome</keyword>
<dbReference type="SMART" id="SM00406">
    <property type="entry name" value="IGv"/>
    <property type="match status" value="1"/>
</dbReference>
<accession>A0A452HYF6</accession>
<dbReference type="STRING" id="38772.ENSGAGP00000020206"/>
<reference evidence="6" key="1">
    <citation type="journal article" date="2017" name="PLoS ONE">
        <title>The Agassiz's desert tortoise genome provides a resource for the conservation of a threatened species.</title>
        <authorList>
            <person name="Tollis M."/>
            <person name="DeNardo D.F."/>
            <person name="Cornelius J.A."/>
            <person name="Dolby G.A."/>
            <person name="Edwards T."/>
            <person name="Henen B.T."/>
            <person name="Karl A.E."/>
            <person name="Murphy R.W."/>
            <person name="Kusumi K."/>
        </authorList>
    </citation>
    <scope>NUCLEOTIDE SEQUENCE [LARGE SCALE GENOMIC DNA]</scope>
</reference>
<dbReference type="InterPro" id="IPR013106">
    <property type="entry name" value="Ig_V-set"/>
</dbReference>
<feature type="domain" description="Ig-like" evidence="4">
    <location>
        <begin position="22"/>
        <end position="83"/>
    </location>
</feature>
<dbReference type="InterPro" id="IPR007110">
    <property type="entry name" value="Ig-like_dom"/>
</dbReference>
<dbReference type="Ensembl" id="ENSGAGT00000023022.1">
    <property type="protein sequence ID" value="ENSGAGP00000020206.1"/>
    <property type="gene ID" value="ENSGAGG00000014903.1"/>
</dbReference>
<dbReference type="InterPro" id="IPR036179">
    <property type="entry name" value="Ig-like_dom_sf"/>
</dbReference>
<keyword evidence="2" id="KW-1064">Adaptive immunity</keyword>
<evidence type="ECO:0000313" key="6">
    <source>
        <dbReference type="Proteomes" id="UP000291020"/>
    </source>
</evidence>
<reference evidence="5" key="2">
    <citation type="submission" date="2025-08" db="UniProtKB">
        <authorList>
            <consortium name="Ensembl"/>
        </authorList>
    </citation>
    <scope>IDENTIFICATION</scope>
</reference>
<dbReference type="AlphaFoldDB" id="A0A452HYF6"/>
<evidence type="ECO:0000256" key="3">
    <source>
        <dbReference type="ARBA" id="ARBA00043265"/>
    </source>
</evidence>
<dbReference type="PANTHER" id="PTHR23266">
    <property type="entry name" value="IMMUNOGLOBULIN HEAVY CHAIN"/>
    <property type="match status" value="1"/>
</dbReference>
<dbReference type="Gene3D" id="2.60.40.10">
    <property type="entry name" value="Immunoglobulins"/>
    <property type="match status" value="1"/>
</dbReference>
<dbReference type="InterPro" id="IPR013783">
    <property type="entry name" value="Ig-like_fold"/>
</dbReference>
<proteinExistence type="predicted"/>
<protein>
    <recommendedName>
        <fullName evidence="4">Ig-like domain-containing protein</fullName>
    </recommendedName>
</protein>
<dbReference type="PROSITE" id="PS50835">
    <property type="entry name" value="IG_LIKE"/>
    <property type="match status" value="1"/>
</dbReference>
<dbReference type="InterPro" id="IPR050199">
    <property type="entry name" value="IgHV"/>
</dbReference>
<keyword evidence="3" id="KW-1280">Immunoglobulin</keyword>
<organism evidence="5 6">
    <name type="scientific">Gopherus agassizii</name>
    <name type="common">Agassiz's desert tortoise</name>
    <dbReference type="NCBI Taxonomy" id="38772"/>
    <lineage>
        <taxon>Eukaryota</taxon>
        <taxon>Metazoa</taxon>
        <taxon>Chordata</taxon>
        <taxon>Craniata</taxon>
        <taxon>Vertebrata</taxon>
        <taxon>Euteleostomi</taxon>
        <taxon>Archelosauria</taxon>
        <taxon>Testudinata</taxon>
        <taxon>Testudines</taxon>
        <taxon>Cryptodira</taxon>
        <taxon>Durocryptodira</taxon>
        <taxon>Testudinoidea</taxon>
        <taxon>Testudinidae</taxon>
        <taxon>Gopherus</taxon>
    </lineage>
</organism>
<evidence type="ECO:0000256" key="2">
    <source>
        <dbReference type="ARBA" id="ARBA00023130"/>
    </source>
</evidence>
<evidence type="ECO:0000313" key="5">
    <source>
        <dbReference type="Ensembl" id="ENSGAGP00000020206.1"/>
    </source>
</evidence>
<name>A0A452HYF6_9SAUR</name>
<dbReference type="GO" id="GO:0002250">
    <property type="term" value="P:adaptive immune response"/>
    <property type="evidence" value="ECO:0007669"/>
    <property type="project" value="UniProtKB-KW"/>
</dbReference>
<dbReference type="GO" id="GO:0019814">
    <property type="term" value="C:immunoglobulin complex"/>
    <property type="evidence" value="ECO:0007669"/>
    <property type="project" value="UniProtKB-KW"/>
</dbReference>
<dbReference type="Proteomes" id="UP000291020">
    <property type="component" value="Unassembled WGS sequence"/>
</dbReference>
<evidence type="ECO:0000259" key="4">
    <source>
        <dbReference type="PROSITE" id="PS50835"/>
    </source>
</evidence>
<keyword evidence="1" id="KW-0391">Immunity</keyword>
<dbReference type="SUPFAM" id="SSF48726">
    <property type="entry name" value="Immunoglobulin"/>
    <property type="match status" value="1"/>
</dbReference>
<sequence length="83" mass="9418">MELGVWCDVELVESGGGFRKPGESLKLSCKVRQAPGKGLHYHTDWVKGRFTISRDNPNNLLFLQMTGLKPEDTARYYCARDTQ</sequence>
<reference evidence="5" key="3">
    <citation type="submission" date="2025-09" db="UniProtKB">
        <authorList>
            <consortium name="Ensembl"/>
        </authorList>
    </citation>
    <scope>IDENTIFICATION</scope>
</reference>